<reference evidence="1" key="2">
    <citation type="submission" date="2020-09" db="EMBL/GenBank/DDBJ databases">
        <authorList>
            <person name="Sun Q."/>
            <person name="Ohkuma M."/>
        </authorList>
    </citation>
    <scope>NUCLEOTIDE SEQUENCE</scope>
    <source>
        <strain evidence="1">JCM 31311</strain>
    </source>
</reference>
<reference evidence="1" key="1">
    <citation type="journal article" date="2014" name="Int. J. Syst. Evol. Microbiol.">
        <title>Complete genome sequence of Corynebacterium casei LMG S-19264T (=DSM 44701T), isolated from a smear-ripened cheese.</title>
        <authorList>
            <consortium name="US DOE Joint Genome Institute (JGI-PGF)"/>
            <person name="Walter F."/>
            <person name="Albersmeier A."/>
            <person name="Kalinowski J."/>
            <person name="Ruckert C."/>
        </authorList>
    </citation>
    <scope>NUCLEOTIDE SEQUENCE</scope>
    <source>
        <strain evidence="1">JCM 31311</strain>
    </source>
</reference>
<name>A0A918CC71_9DEIO</name>
<evidence type="ECO:0000313" key="2">
    <source>
        <dbReference type="Proteomes" id="UP000603865"/>
    </source>
</evidence>
<keyword evidence="2" id="KW-1185">Reference proteome</keyword>
<accession>A0A918CC71</accession>
<dbReference type="EMBL" id="BMQL01000019">
    <property type="protein sequence ID" value="GGR16286.1"/>
    <property type="molecule type" value="Genomic_DNA"/>
</dbReference>
<evidence type="ECO:0000313" key="1">
    <source>
        <dbReference type="EMBL" id="GGR16286.1"/>
    </source>
</evidence>
<gene>
    <name evidence="1" type="ORF">GCM10008957_31160</name>
</gene>
<dbReference type="AlphaFoldDB" id="A0A918CC71"/>
<comment type="caution">
    <text evidence="1">The sequence shown here is derived from an EMBL/GenBank/DDBJ whole genome shotgun (WGS) entry which is preliminary data.</text>
</comment>
<protein>
    <submittedName>
        <fullName evidence="1">Uncharacterized protein</fullName>
    </submittedName>
</protein>
<dbReference type="Proteomes" id="UP000603865">
    <property type="component" value="Unassembled WGS sequence"/>
</dbReference>
<organism evidence="1 2">
    <name type="scientific">Deinococcus ruber</name>
    <dbReference type="NCBI Taxonomy" id="1848197"/>
    <lineage>
        <taxon>Bacteria</taxon>
        <taxon>Thermotogati</taxon>
        <taxon>Deinococcota</taxon>
        <taxon>Deinococci</taxon>
        <taxon>Deinococcales</taxon>
        <taxon>Deinococcaceae</taxon>
        <taxon>Deinococcus</taxon>
    </lineage>
</organism>
<proteinExistence type="predicted"/>
<sequence>MSAEQLGSITEADAWAEGVLPASNSVTQRERKGCDLYQALWERVHGAESWGPNLWGGGWLSGRVAQ</sequence>